<gene>
    <name evidence="1" type="ORF">SSLN_LOCUS3672</name>
</gene>
<evidence type="ECO:0000313" key="2">
    <source>
        <dbReference type="Proteomes" id="UP000275846"/>
    </source>
</evidence>
<reference evidence="3" key="1">
    <citation type="submission" date="2016-06" db="UniProtKB">
        <authorList>
            <consortium name="WormBaseParasite"/>
        </authorList>
    </citation>
    <scope>IDENTIFICATION</scope>
</reference>
<evidence type="ECO:0000313" key="3">
    <source>
        <dbReference type="WBParaSite" id="SSLN_0000378401-mRNA-1"/>
    </source>
</evidence>
<keyword evidence="2" id="KW-1185">Reference proteome</keyword>
<evidence type="ECO:0000313" key="1">
    <source>
        <dbReference type="EMBL" id="VDL90057.1"/>
    </source>
</evidence>
<proteinExistence type="predicted"/>
<dbReference type="Proteomes" id="UP000275846">
    <property type="component" value="Unassembled WGS sequence"/>
</dbReference>
<sequence length="67" mass="7556">MISKFHAILNSVYPDMQFTMEAEANSRSDVLVHHKHDGSLKTTVYMKAIYTHVKASITKVTTKCAQT</sequence>
<dbReference type="WBParaSite" id="SSLN_0000378401-mRNA-1">
    <property type="protein sequence ID" value="SSLN_0000378401-mRNA-1"/>
    <property type="gene ID" value="SSLN_0000378401"/>
</dbReference>
<reference evidence="1 2" key="2">
    <citation type="submission" date="2018-11" db="EMBL/GenBank/DDBJ databases">
        <authorList>
            <consortium name="Pathogen Informatics"/>
        </authorList>
    </citation>
    <scope>NUCLEOTIDE SEQUENCE [LARGE SCALE GENOMIC DNA]</scope>
    <source>
        <strain evidence="1 2">NST_G2</strain>
    </source>
</reference>
<dbReference type="EMBL" id="UYSU01032613">
    <property type="protein sequence ID" value="VDL90057.1"/>
    <property type="molecule type" value="Genomic_DNA"/>
</dbReference>
<dbReference type="AlphaFoldDB" id="A0A183SHH4"/>
<protein>
    <submittedName>
        <fullName evidence="3">Late expression factor 11</fullName>
    </submittedName>
</protein>
<dbReference type="OrthoDB" id="10025388at2759"/>
<accession>A0A183SHH4</accession>
<organism evidence="3">
    <name type="scientific">Schistocephalus solidus</name>
    <name type="common">Tapeworm</name>
    <dbReference type="NCBI Taxonomy" id="70667"/>
    <lineage>
        <taxon>Eukaryota</taxon>
        <taxon>Metazoa</taxon>
        <taxon>Spiralia</taxon>
        <taxon>Lophotrochozoa</taxon>
        <taxon>Platyhelminthes</taxon>
        <taxon>Cestoda</taxon>
        <taxon>Eucestoda</taxon>
        <taxon>Diphyllobothriidea</taxon>
        <taxon>Diphyllobothriidae</taxon>
        <taxon>Schistocephalus</taxon>
    </lineage>
</organism>
<name>A0A183SHH4_SCHSO</name>